<evidence type="ECO:0000259" key="2">
    <source>
        <dbReference type="Pfam" id="PF17681"/>
    </source>
</evidence>
<organism evidence="3">
    <name type="scientific">Sarcoptes scabiei</name>
    <name type="common">Itch mite</name>
    <name type="synonym">Acarus scabiei</name>
    <dbReference type="NCBI Taxonomy" id="52283"/>
    <lineage>
        <taxon>Eukaryota</taxon>
        <taxon>Metazoa</taxon>
        <taxon>Ecdysozoa</taxon>
        <taxon>Arthropoda</taxon>
        <taxon>Chelicerata</taxon>
        <taxon>Arachnida</taxon>
        <taxon>Acari</taxon>
        <taxon>Acariformes</taxon>
        <taxon>Sarcoptiformes</taxon>
        <taxon>Astigmata</taxon>
        <taxon>Psoroptidia</taxon>
        <taxon>Sarcoptoidea</taxon>
        <taxon>Sarcoptidae</taxon>
        <taxon>Sarcoptinae</taxon>
        <taxon>Sarcoptes</taxon>
    </lineage>
</organism>
<keyword evidence="5" id="KW-1185">Reference proteome</keyword>
<protein>
    <recommendedName>
        <fullName evidence="2">Gamma tubulin complex component protein N-terminal domain-containing protein</fullName>
    </recommendedName>
</protein>
<dbReference type="OrthoDB" id="78652at2759"/>
<keyword evidence="1" id="KW-0493">Microtubule</keyword>
<dbReference type="Pfam" id="PF17681">
    <property type="entry name" value="GCP_N_terminal"/>
    <property type="match status" value="1"/>
</dbReference>
<reference evidence="4" key="3">
    <citation type="submission" date="2022-06" db="UniProtKB">
        <authorList>
            <consortium name="EnsemblMetazoa"/>
        </authorList>
    </citation>
    <scope>IDENTIFICATION</scope>
</reference>
<reference evidence="3" key="2">
    <citation type="submission" date="2020-01" db="EMBL/GenBank/DDBJ databases">
        <authorList>
            <person name="Korhonen P.K.K."/>
            <person name="Guangxu M.G."/>
            <person name="Wang T.W."/>
            <person name="Stroehlein A.J.S."/>
            <person name="Young N.D."/>
            <person name="Ang C.-S.A."/>
            <person name="Fernando D.W.F."/>
            <person name="Lu H.L."/>
            <person name="Taylor S.T."/>
            <person name="Ehtesham M.E.M."/>
            <person name="Najaraj S.H.N."/>
            <person name="Harsha G.H.G."/>
            <person name="Madugundu A.M."/>
            <person name="Renuse S.R."/>
            <person name="Holt D.H."/>
            <person name="Pandey A.P."/>
            <person name="Papenfuss A.P."/>
            <person name="Gasser R.B.G."/>
            <person name="Fischer K.F."/>
        </authorList>
    </citation>
    <scope>NUCLEOTIDE SEQUENCE</scope>
    <source>
        <strain evidence="3">SSS_KF_BRIS2020</strain>
    </source>
</reference>
<accession>A0A834RGI8</accession>
<dbReference type="EnsemblMetazoa" id="SSS_4293s_mrna">
    <property type="protein sequence ID" value="KAF7495500.1"/>
    <property type="gene ID" value="SSS_4293"/>
</dbReference>
<proteinExistence type="predicted"/>
<gene>
    <name evidence="3" type="ORF">SSS_4293</name>
</gene>
<dbReference type="GO" id="GO:0005874">
    <property type="term" value="C:microtubule"/>
    <property type="evidence" value="ECO:0007669"/>
    <property type="project" value="UniProtKB-KW"/>
</dbReference>
<dbReference type="Proteomes" id="UP000070412">
    <property type="component" value="Unassembled WGS sequence"/>
</dbReference>
<feature type="domain" description="Gamma tubulin complex component protein N-terminal" evidence="2">
    <location>
        <begin position="44"/>
        <end position="259"/>
    </location>
</feature>
<dbReference type="EMBL" id="WVUK01000048">
    <property type="protein sequence ID" value="KAF7495500.1"/>
    <property type="molecule type" value="Genomic_DNA"/>
</dbReference>
<sequence>MSVEKISENCILLHKQLDDSQCVALLENKSLSGRLSKADLVLHILGMICGFESHLFVWDGMHFKINHKYAMRSINSEALQRFLRRFTSYGRKFRLMFEFTENQFYRGQTFDAFQNALKVVLIEIMQTTLEIRAEFESHSPSDKDVRLVLIEHYLDSEKNGFLLLTLRNLYSLYVQIKDLSDHSESLSKIDSLSSEIFINRKFFNQILNVLHKHLIIPDNSIRNLAIKLFFYILKPMFNQIQTMLRHFSSVSELQTNEFLFSSKFLTNHQMLNIEYFPQEISFYWRDIIYIDHQFSSSPLFRSESLKLLAEALKCCLATKINHNGTIASISTIPLNIEVRFWKEIFELLQIDCESNDLVRTESDQNSEPISLAIVSKLFNSMFSKTMLDMHQIFEKTMNESFRAISEPIIDIFMLNFRQKYLQLFEFHTNFFLVQNAEHIFLYMHHVFPGLRQHLLLAKEAKSFAKLEHLVRDVHKKFHDPIDPNQSATGLKFFLPKFFLFDMALMEIRSECDWIIKSFDYFHFQFAFKPNTTGFDDDEMRKLPNIWPLDQMFNSRIVDLFNESLQFLLRLRYFQFIIGNDFLISSKFRYNDLNKNIYLFRFRLANLIFQFGRQIEYRLNELLHKTHTQLKQAKTMKDLFDVHQKFLEKLQQINSRIMKSDFIHNQFRTIAKFCHSELPNRTPINKFTESSIDKNRKISMWKNFDQLDLIQQEDFNF</sequence>
<dbReference type="AlphaFoldDB" id="A0A834RGI8"/>
<evidence type="ECO:0000256" key="1">
    <source>
        <dbReference type="ARBA" id="ARBA00022701"/>
    </source>
</evidence>
<evidence type="ECO:0000313" key="5">
    <source>
        <dbReference type="Proteomes" id="UP000070412"/>
    </source>
</evidence>
<name>A0A834RGI8_SARSC</name>
<evidence type="ECO:0000313" key="4">
    <source>
        <dbReference type="EnsemblMetazoa" id="KAF7495500.1"/>
    </source>
</evidence>
<dbReference type="InterPro" id="IPR041470">
    <property type="entry name" value="GCP_N"/>
</dbReference>
<reference evidence="5" key="1">
    <citation type="journal article" date="2020" name="PLoS Negl. Trop. Dis.">
        <title>High-quality nuclear genome for Sarcoptes scabiei-A critical resource for a neglected parasite.</title>
        <authorList>
            <person name="Korhonen P.K."/>
            <person name="Gasser R.B."/>
            <person name="Ma G."/>
            <person name="Wang T."/>
            <person name="Stroehlein A.J."/>
            <person name="Young N.D."/>
            <person name="Ang C.S."/>
            <person name="Fernando D.D."/>
            <person name="Lu H.C."/>
            <person name="Taylor S."/>
            <person name="Reynolds S.L."/>
            <person name="Mofiz E."/>
            <person name="Najaraj S.H."/>
            <person name="Gowda H."/>
            <person name="Madugundu A."/>
            <person name="Renuse S."/>
            <person name="Holt D."/>
            <person name="Pandey A."/>
            <person name="Papenfuss A.T."/>
            <person name="Fischer K."/>
        </authorList>
    </citation>
    <scope>NUCLEOTIDE SEQUENCE [LARGE SCALE GENOMIC DNA]</scope>
</reference>
<evidence type="ECO:0000313" key="3">
    <source>
        <dbReference type="EMBL" id="KAF7495500.1"/>
    </source>
</evidence>